<dbReference type="RefSeq" id="WP_024444446.1">
    <property type="nucleotide sequence ID" value="NZ_JAPQYE010000012.1"/>
</dbReference>
<protein>
    <submittedName>
        <fullName evidence="2">Guanylate cyclase</fullName>
    </submittedName>
</protein>
<organism evidence="2 3">
    <name type="scientific">Mycolicibacterium iranicum</name>
    <name type="common">Mycobacterium iranicum</name>
    <dbReference type="NCBI Taxonomy" id="912594"/>
    <lineage>
        <taxon>Bacteria</taxon>
        <taxon>Bacillati</taxon>
        <taxon>Actinomycetota</taxon>
        <taxon>Actinomycetes</taxon>
        <taxon>Mycobacteriales</taxon>
        <taxon>Mycobacteriaceae</taxon>
        <taxon>Mycolicibacterium</taxon>
    </lineage>
</organism>
<accession>A0A1X1WKQ5</accession>
<name>A0A1X1WKQ5_MYCIR</name>
<dbReference type="Proteomes" id="UP001084650">
    <property type="component" value="Unassembled WGS sequence"/>
</dbReference>
<evidence type="ECO:0000313" key="4">
    <source>
        <dbReference type="Proteomes" id="UP001084650"/>
    </source>
</evidence>
<keyword evidence="4" id="KW-1185">Reference proteome</keyword>
<proteinExistence type="predicted"/>
<dbReference type="AlphaFoldDB" id="A0A1X1WKQ5"/>
<sequence>MSLQRALDETRTGDIWLFRGHSGPDRAIQSMTNSPVNHVGMTVAIDDMPPLIWHAELGDKLLDLWTGTHHRGVQLNDLQQAVQRWVNSYGQRCWLRQLTPHATREQEDRMLKVIARMDGTPFPSTARLTGRWMRGRIPNMADVTRGIPFVHRKVAQSVERRKAAKTRVGLETAYCAETVAITYEEMGLLQTEKHYNWFDPGKFWSGDALPLTDGYSLGDELSVVL</sequence>
<dbReference type="EMBL" id="JAPQYE010000012">
    <property type="protein sequence ID" value="MCZ0730777.1"/>
    <property type="molecule type" value="Genomic_DNA"/>
</dbReference>
<evidence type="ECO:0000313" key="1">
    <source>
        <dbReference type="EMBL" id="MCZ0730777.1"/>
    </source>
</evidence>
<evidence type="ECO:0000313" key="2">
    <source>
        <dbReference type="EMBL" id="ORV87181.1"/>
    </source>
</evidence>
<dbReference type="SUPFAM" id="SSF54001">
    <property type="entry name" value="Cysteine proteinases"/>
    <property type="match status" value="1"/>
</dbReference>
<dbReference type="Proteomes" id="UP000193622">
    <property type="component" value="Unassembled WGS sequence"/>
</dbReference>
<dbReference type="EMBL" id="LQPC01000032">
    <property type="protein sequence ID" value="ORV87181.1"/>
    <property type="molecule type" value="Genomic_DNA"/>
</dbReference>
<reference evidence="2 3" key="1">
    <citation type="submission" date="2016-01" db="EMBL/GenBank/DDBJ databases">
        <title>The new phylogeny of the genus Mycobacterium.</title>
        <authorList>
            <person name="Tarcisio F."/>
            <person name="Conor M."/>
            <person name="Antonella G."/>
            <person name="Elisabetta G."/>
            <person name="Giulia F.S."/>
            <person name="Sara T."/>
            <person name="Anna F."/>
            <person name="Clotilde B."/>
            <person name="Roberto B."/>
            <person name="Veronica D.S."/>
            <person name="Fabio R."/>
            <person name="Monica P."/>
            <person name="Olivier J."/>
            <person name="Enrico T."/>
            <person name="Nicola S."/>
        </authorList>
    </citation>
    <scope>NUCLEOTIDE SEQUENCE [LARGE SCALE GENOMIC DNA]</scope>
    <source>
        <strain evidence="2 3">DSM 45541</strain>
    </source>
</reference>
<evidence type="ECO:0000313" key="3">
    <source>
        <dbReference type="Proteomes" id="UP000193622"/>
    </source>
</evidence>
<dbReference type="InterPro" id="IPR038765">
    <property type="entry name" value="Papain-like_cys_pep_sf"/>
</dbReference>
<comment type="caution">
    <text evidence="2">The sequence shown here is derived from an EMBL/GenBank/DDBJ whole genome shotgun (WGS) entry which is preliminary data.</text>
</comment>
<gene>
    <name evidence="2" type="ORF">AWC12_18170</name>
    <name evidence="1" type="ORF">OY187_22240</name>
</gene>
<dbReference type="Gene3D" id="3.90.1720.10">
    <property type="entry name" value="endopeptidase domain like (from Nostoc punctiforme)"/>
    <property type="match status" value="1"/>
</dbReference>
<reference evidence="1" key="2">
    <citation type="submission" date="2022-12" db="EMBL/GenBank/DDBJ databases">
        <title>Whole genome sequence of Mycolicibacterium iranicum strain SBH312.</title>
        <authorList>
            <person name="Jani J."/>
            <person name="Arifin Mustapha Z."/>
            <person name="Ahmed K."/>
            <person name="Kai Ling C."/>
        </authorList>
    </citation>
    <scope>NUCLEOTIDE SEQUENCE</scope>
    <source>
        <strain evidence="1">SBH312</strain>
    </source>
</reference>